<dbReference type="CDD" id="cd07205">
    <property type="entry name" value="Pat_PNPLA6_PNPLA7_NTE1_like"/>
    <property type="match status" value="1"/>
</dbReference>
<dbReference type="Pfam" id="PF07244">
    <property type="entry name" value="POTRA"/>
    <property type="match status" value="1"/>
</dbReference>
<dbReference type="PROSITE" id="PS51635">
    <property type="entry name" value="PNPLA"/>
    <property type="match status" value="1"/>
</dbReference>
<feature type="active site" description="Proton acceptor" evidence="4">
    <location>
        <position position="204"/>
    </location>
</feature>
<evidence type="ECO:0000313" key="7">
    <source>
        <dbReference type="Proteomes" id="UP001321582"/>
    </source>
</evidence>
<dbReference type="GO" id="GO:0016042">
    <property type="term" value="P:lipid catabolic process"/>
    <property type="evidence" value="ECO:0007669"/>
    <property type="project" value="UniProtKB-UniRule"/>
</dbReference>
<evidence type="ECO:0000256" key="1">
    <source>
        <dbReference type="ARBA" id="ARBA00022801"/>
    </source>
</evidence>
<sequence>MYKKWIIVLNLIFILNLVYANDVKIGLTLSGGGAKGFAHIGVLKVLEKEHIPIDYISGTSMGSIVGALYSIGYSAKEIENIALNTNWFYYFDDEIDYKNLPIEEKIYSNRYIGQLPLKNYTLKIPGGLIEGQKIESLLRELTWDAKNIRYFNKLKIPFSCVATNLKNGDAVVLKSGILSEAIRASMSIPSVFTPIKYKNMLLVDGMLSRNFPVQEVLDMGADVVIGSDVGAMLKDEKDLNTFLDVANQSFSFRGVESSLKERKKVDVLIVPKLGNYGATSYRNVKELIKIGEEAAEKMVPKLKNLRNEKKYLKMMKKKNIKNETAIIKKIKIVGVDESEKTYILTISELKIGKLYNKFELEKSIEKIYRTMFFKKVSYEINKDELILKLEKKENNLIGLAFRYDSYLKSGILLNYTNFGYKKIGFKSILDLKLGENPFFTHKLIGYKGINNKFSVIMKNQYKELPFYLYNEGQTIAKYKYNNISSELLLGSFFSTNTFLGGGVKLEYYNAVPEITEEKLSVEDYLFLYDFDFKIDTTNRKNYPEKGNKLFLNYILGNSFLLSNSDFNKLTFDYKKYFKLNVKNILEFNLTSIFVEGNVIPENYYIYIGGEEDETRFYGVKSAEYSTKNFISIRLENRYEFSKDRYFIVGYNYGKLFSAFQGVIDKKKDLHGFAVGIGARTLIGPINLMVLKEKSSDILIYFNTGFKF</sequence>
<dbReference type="GO" id="GO:0016787">
    <property type="term" value="F:hydrolase activity"/>
    <property type="evidence" value="ECO:0007669"/>
    <property type="project" value="UniProtKB-UniRule"/>
</dbReference>
<dbReference type="EMBL" id="AP027059">
    <property type="protein sequence ID" value="BDU50829.1"/>
    <property type="molecule type" value="Genomic_DNA"/>
</dbReference>
<keyword evidence="1 4" id="KW-0378">Hydrolase</keyword>
<evidence type="ECO:0000256" key="2">
    <source>
        <dbReference type="ARBA" id="ARBA00022963"/>
    </source>
</evidence>
<dbReference type="InterPro" id="IPR016035">
    <property type="entry name" value="Acyl_Trfase/lysoPLipase"/>
</dbReference>
<dbReference type="InterPro" id="IPR043864">
    <property type="entry name" value="Omp85-like_dom"/>
</dbReference>
<dbReference type="AlphaFoldDB" id="A0AAU9DU87"/>
<proteinExistence type="predicted"/>
<protein>
    <submittedName>
        <fullName evidence="6">Patatin</fullName>
    </submittedName>
</protein>
<dbReference type="Pfam" id="PF01734">
    <property type="entry name" value="Patatin"/>
    <property type="match status" value="1"/>
</dbReference>
<dbReference type="InterPro" id="IPR002641">
    <property type="entry name" value="PNPLA_dom"/>
</dbReference>
<evidence type="ECO:0000259" key="5">
    <source>
        <dbReference type="PROSITE" id="PS51635"/>
    </source>
</evidence>
<dbReference type="PANTHER" id="PTHR14226:SF29">
    <property type="entry name" value="NEUROPATHY TARGET ESTERASE SWS"/>
    <property type="match status" value="1"/>
</dbReference>
<dbReference type="KEGG" id="haby:HLVA_13980"/>
<dbReference type="InterPro" id="IPR010827">
    <property type="entry name" value="BamA/TamA_POTRA"/>
</dbReference>
<dbReference type="SUPFAM" id="SSF52151">
    <property type="entry name" value="FabD/lysophospholipase-like"/>
    <property type="match status" value="1"/>
</dbReference>
<organism evidence="6 7">
    <name type="scientific">Haliovirga abyssi</name>
    <dbReference type="NCBI Taxonomy" id="2996794"/>
    <lineage>
        <taxon>Bacteria</taxon>
        <taxon>Fusobacteriati</taxon>
        <taxon>Fusobacteriota</taxon>
        <taxon>Fusobacteriia</taxon>
        <taxon>Fusobacteriales</taxon>
        <taxon>Haliovirgaceae</taxon>
        <taxon>Haliovirga</taxon>
    </lineage>
</organism>
<name>A0AAU9DU87_9FUSO</name>
<keyword evidence="2 4" id="KW-0442">Lipid degradation</keyword>
<evidence type="ECO:0000256" key="3">
    <source>
        <dbReference type="ARBA" id="ARBA00023098"/>
    </source>
</evidence>
<evidence type="ECO:0000313" key="6">
    <source>
        <dbReference type="EMBL" id="BDU50829.1"/>
    </source>
</evidence>
<feature type="short sequence motif" description="GXSXG" evidence="4">
    <location>
        <begin position="58"/>
        <end position="62"/>
    </location>
</feature>
<reference evidence="6 7" key="1">
    <citation type="submission" date="2022-11" db="EMBL/GenBank/DDBJ databases">
        <title>Haliovirga abyssi gen. nov., sp. nov., a mesophilic fermentative bacterium isolated from the Iheya North hydrothermal field and the proposal of Haliovirgaceae fam. nov.</title>
        <authorList>
            <person name="Miyazaki U."/>
            <person name="Tame A."/>
            <person name="Miyazaki J."/>
            <person name="Takai K."/>
            <person name="Sawayama S."/>
            <person name="Kitajima M."/>
            <person name="Okamoto A."/>
            <person name="Nakagawa S."/>
        </authorList>
    </citation>
    <scope>NUCLEOTIDE SEQUENCE [LARGE SCALE GENOMIC DNA]</scope>
    <source>
        <strain evidence="6 7">IC12</strain>
    </source>
</reference>
<comment type="caution">
    <text evidence="4">Lacks conserved residue(s) required for the propagation of feature annotation.</text>
</comment>
<dbReference type="InterPro" id="IPR050301">
    <property type="entry name" value="NTE"/>
</dbReference>
<dbReference type="Gene3D" id="3.10.20.310">
    <property type="entry name" value="membrane protein fhac"/>
    <property type="match status" value="1"/>
</dbReference>
<gene>
    <name evidence="6" type="ORF">HLVA_13980</name>
</gene>
<feature type="domain" description="PNPLA" evidence="5">
    <location>
        <begin position="27"/>
        <end position="217"/>
    </location>
</feature>
<evidence type="ECO:0000256" key="4">
    <source>
        <dbReference type="PROSITE-ProRule" id="PRU01161"/>
    </source>
</evidence>
<feature type="active site" description="Nucleophile" evidence="4">
    <location>
        <position position="60"/>
    </location>
</feature>
<dbReference type="Pfam" id="PF19143">
    <property type="entry name" value="Omp85_2"/>
    <property type="match status" value="1"/>
</dbReference>
<dbReference type="GO" id="GO:0019867">
    <property type="term" value="C:outer membrane"/>
    <property type="evidence" value="ECO:0007669"/>
    <property type="project" value="InterPro"/>
</dbReference>
<accession>A0AAU9DU87</accession>
<dbReference type="Gene3D" id="2.40.160.50">
    <property type="entry name" value="membrane protein fhac: a member of the omp85/tpsb transporter family"/>
    <property type="match status" value="1"/>
</dbReference>
<feature type="short sequence motif" description="GXGXXG" evidence="4">
    <location>
        <begin position="31"/>
        <end position="36"/>
    </location>
</feature>
<dbReference type="Proteomes" id="UP001321582">
    <property type="component" value="Chromosome"/>
</dbReference>
<dbReference type="Gene3D" id="3.40.1090.10">
    <property type="entry name" value="Cytosolic phospholipase A2 catalytic domain"/>
    <property type="match status" value="2"/>
</dbReference>
<keyword evidence="7" id="KW-1185">Reference proteome</keyword>
<dbReference type="PANTHER" id="PTHR14226">
    <property type="entry name" value="NEUROPATHY TARGET ESTERASE/SWISS CHEESE D.MELANOGASTER"/>
    <property type="match status" value="1"/>
</dbReference>
<dbReference type="RefSeq" id="WP_307903681.1">
    <property type="nucleotide sequence ID" value="NZ_AP027059.1"/>
</dbReference>
<keyword evidence="3 4" id="KW-0443">Lipid metabolism</keyword>